<evidence type="ECO:0000256" key="1">
    <source>
        <dbReference type="SAM" id="Phobius"/>
    </source>
</evidence>
<sequence length="92" mass="10582">MRDALFNFIGLKPQNVIEPLYWLLAVGWVIFVFTTIQSILSRRMGALWKAFWILMVAAVPGAGLFAYLVFCLFTADYSFLERFGLSLSRPKR</sequence>
<reference evidence="2 3" key="1">
    <citation type="submission" date="2018-06" db="EMBL/GenBank/DDBJ databases">
        <title>Genomic Encyclopedia of Type Strains, Phase IV (KMG-IV): sequencing the most valuable type-strain genomes for metagenomic binning, comparative biology and taxonomic classification.</title>
        <authorList>
            <person name="Goeker M."/>
        </authorList>
    </citation>
    <scope>NUCLEOTIDE SEQUENCE [LARGE SCALE GENOMIC DNA]</scope>
    <source>
        <strain evidence="2 3">DSM 25532</strain>
    </source>
</reference>
<keyword evidence="1" id="KW-1133">Transmembrane helix</keyword>
<evidence type="ECO:0000313" key="2">
    <source>
        <dbReference type="EMBL" id="RBP48106.1"/>
    </source>
</evidence>
<dbReference type="EMBL" id="QNRR01000001">
    <property type="protein sequence ID" value="RBP48106.1"/>
    <property type="molecule type" value="Genomic_DNA"/>
</dbReference>
<proteinExistence type="predicted"/>
<keyword evidence="1" id="KW-0472">Membrane</keyword>
<feature type="transmembrane region" description="Helical" evidence="1">
    <location>
        <begin position="20"/>
        <end position="40"/>
    </location>
</feature>
<dbReference type="RefSeq" id="WP_113956981.1">
    <property type="nucleotide sequence ID" value="NZ_QNRR01000001.1"/>
</dbReference>
<accession>A0A366HV02</accession>
<keyword evidence="3" id="KW-1185">Reference proteome</keyword>
<evidence type="ECO:0000313" key="3">
    <source>
        <dbReference type="Proteomes" id="UP000253426"/>
    </source>
</evidence>
<protein>
    <submittedName>
        <fullName evidence="2">Uncharacterized protein</fullName>
    </submittedName>
</protein>
<dbReference type="OrthoDB" id="195490at2"/>
<dbReference type="AlphaFoldDB" id="A0A366HV02"/>
<name>A0A366HV02_9BACT</name>
<comment type="caution">
    <text evidence="2">The sequence shown here is derived from an EMBL/GenBank/DDBJ whole genome shotgun (WGS) entry which is preliminary data.</text>
</comment>
<organism evidence="2 3">
    <name type="scientific">Roseimicrobium gellanilyticum</name>
    <dbReference type="NCBI Taxonomy" id="748857"/>
    <lineage>
        <taxon>Bacteria</taxon>
        <taxon>Pseudomonadati</taxon>
        <taxon>Verrucomicrobiota</taxon>
        <taxon>Verrucomicrobiia</taxon>
        <taxon>Verrucomicrobiales</taxon>
        <taxon>Verrucomicrobiaceae</taxon>
        <taxon>Roseimicrobium</taxon>
    </lineage>
</organism>
<feature type="transmembrane region" description="Helical" evidence="1">
    <location>
        <begin position="52"/>
        <end position="75"/>
    </location>
</feature>
<keyword evidence="1" id="KW-0812">Transmembrane</keyword>
<dbReference type="Proteomes" id="UP000253426">
    <property type="component" value="Unassembled WGS sequence"/>
</dbReference>
<gene>
    <name evidence="2" type="ORF">DES53_101906</name>
</gene>